<dbReference type="KEGG" id="iho:Igni_0031"/>
<gene>
    <name evidence="1" type="ordered locus">Igni_0031</name>
</gene>
<reference evidence="1 2" key="1">
    <citation type="journal article" date="2008" name="Genome Biol.">
        <title>A genomic analysis of the archaeal system Ignicoccus hospitalis-Nanoarchaeum equitans.</title>
        <authorList>
            <person name="Podar M."/>
            <person name="Anderson I."/>
            <person name="Makarova K.S."/>
            <person name="Elkins J.G."/>
            <person name="Ivanova N."/>
            <person name="Wall M.A."/>
            <person name="Lykidis A."/>
            <person name="Mavromatis K."/>
            <person name="Sun H."/>
            <person name="Hudson M.E."/>
            <person name="Chen W."/>
            <person name="Deciu C."/>
            <person name="Hutchison D."/>
            <person name="Eads J.R."/>
            <person name="Anderson A."/>
            <person name="Fernandes F."/>
            <person name="Szeto E."/>
            <person name="Lapidus A."/>
            <person name="Kyrpides N.C."/>
            <person name="Saier M.H.Jr."/>
            <person name="Richardson P.M."/>
            <person name="Rachel R."/>
            <person name="Huber H."/>
            <person name="Eisen J.A."/>
            <person name="Koonin E.V."/>
            <person name="Keller M."/>
            <person name="Stetter K.O."/>
        </authorList>
    </citation>
    <scope>NUCLEOTIDE SEQUENCE [LARGE SCALE GENOMIC DNA]</scope>
    <source>
        <strain evidence="2">KIN4/I / DSM 18386 / JCM 14125</strain>
    </source>
</reference>
<dbReference type="RefSeq" id="WP_011998067.1">
    <property type="nucleotide sequence ID" value="NC_009776.1"/>
</dbReference>
<dbReference type="AlphaFoldDB" id="A8A8G3"/>
<proteinExistence type="predicted"/>
<organism evidence="1 2">
    <name type="scientific">Ignicoccus hospitalis (strain KIN4/I / DSM 18386 / JCM 14125)</name>
    <dbReference type="NCBI Taxonomy" id="453591"/>
    <lineage>
        <taxon>Archaea</taxon>
        <taxon>Thermoproteota</taxon>
        <taxon>Thermoprotei</taxon>
        <taxon>Desulfurococcales</taxon>
        <taxon>Desulfurococcaceae</taxon>
        <taxon>Ignicoccus</taxon>
    </lineage>
</organism>
<sequence>MWASEILRRIEVKEDIASIRRDLNLNEYEFRAAIRTLKSLGLPLVRRGKYYEIVEREPQRLSYKGVVDLLIVMKETVKVLRFLYGDDVRYLWPNKALKGKEVLMEVSEDEVFHNLPSYVYSLITVRANASLKRRRRFSEVIKTLNALLYAEEVSVRLKRGDVLNGKMTNIDIGGYARMGALRLSPEEVEEVLPL</sequence>
<keyword evidence="2" id="KW-1185">Reference proteome</keyword>
<dbReference type="OrthoDB" id="386399at2157"/>
<dbReference type="HOGENOM" id="CLU_1399732_0_0_2"/>
<dbReference type="GeneID" id="5562990"/>
<dbReference type="EMBL" id="CP000816">
    <property type="protein sequence ID" value="ABU81215.1"/>
    <property type="molecule type" value="Genomic_DNA"/>
</dbReference>
<protein>
    <submittedName>
        <fullName evidence="1">Uncharacterized protein</fullName>
    </submittedName>
</protein>
<evidence type="ECO:0000313" key="1">
    <source>
        <dbReference type="EMBL" id="ABU81215.1"/>
    </source>
</evidence>
<name>A8A8G3_IGNH4</name>
<accession>A8A8G3</accession>
<evidence type="ECO:0000313" key="2">
    <source>
        <dbReference type="Proteomes" id="UP000000262"/>
    </source>
</evidence>
<dbReference type="Proteomes" id="UP000000262">
    <property type="component" value="Chromosome"/>
</dbReference>
<dbReference type="STRING" id="453591.Igni_0031"/>